<organism evidence="1 2">
    <name type="scientific">Clostridium estertheticum</name>
    <dbReference type="NCBI Taxonomy" id="238834"/>
    <lineage>
        <taxon>Bacteria</taxon>
        <taxon>Bacillati</taxon>
        <taxon>Bacillota</taxon>
        <taxon>Clostridia</taxon>
        <taxon>Eubacteriales</taxon>
        <taxon>Clostridiaceae</taxon>
        <taxon>Clostridium</taxon>
    </lineage>
</organism>
<protein>
    <submittedName>
        <fullName evidence="1">Uncharacterized protein</fullName>
    </submittedName>
</protein>
<reference evidence="1" key="1">
    <citation type="submission" date="2021-11" db="EMBL/GenBank/DDBJ databases">
        <title>Clostridia strains as spoilage organisms.</title>
        <authorList>
            <person name="Wambui J."/>
            <person name="Stevens M.J.A."/>
            <person name="Stephan R."/>
        </authorList>
    </citation>
    <scope>NUCLEOTIDE SEQUENCE</scope>
    <source>
        <strain evidence="1">CF009</strain>
    </source>
</reference>
<dbReference type="AlphaFoldDB" id="A0AA47EJV3"/>
<proteinExistence type="predicted"/>
<gene>
    <name evidence="1" type="ORF">LL038_03035</name>
</gene>
<dbReference type="Proteomes" id="UP001164733">
    <property type="component" value="Chromosome"/>
</dbReference>
<sequence length="109" mass="12837">MANINFREPVEYIIKRYDKKRNTKITVEDDANKSKVELPEYPCRLVRNEAKKVISVLYAEGTESEWSEALIRDVNGKVFQIKTTYPDKSSKTVELFKDMDNRVEKIKYV</sequence>
<dbReference type="EMBL" id="CP086239">
    <property type="protein sequence ID" value="WAG61241.1"/>
    <property type="molecule type" value="Genomic_DNA"/>
</dbReference>
<dbReference type="RefSeq" id="WP_216122420.1">
    <property type="nucleotide sequence ID" value="NZ_CP086239.1"/>
</dbReference>
<accession>A0AA47EJV3</accession>
<evidence type="ECO:0000313" key="1">
    <source>
        <dbReference type="EMBL" id="WAG61241.1"/>
    </source>
</evidence>
<evidence type="ECO:0000313" key="2">
    <source>
        <dbReference type="Proteomes" id="UP001164733"/>
    </source>
</evidence>
<name>A0AA47EJV3_9CLOT</name>